<reference evidence="2 3" key="1">
    <citation type="submission" date="2010-12" db="EMBL/GenBank/DDBJ databases">
        <authorList>
            <person name="Muzny D."/>
            <person name="Qin X."/>
            <person name="Deng J."/>
            <person name="Jiang H."/>
            <person name="Liu Y."/>
            <person name="Qu J."/>
            <person name="Song X.-Z."/>
            <person name="Zhang L."/>
            <person name="Thornton R."/>
            <person name="Coyle M."/>
            <person name="Francisco L."/>
            <person name="Jackson L."/>
            <person name="Javaid M."/>
            <person name="Korchina V."/>
            <person name="Kovar C."/>
            <person name="Mata R."/>
            <person name="Mathew T."/>
            <person name="Ngo R."/>
            <person name="Nguyen L."/>
            <person name="Nguyen N."/>
            <person name="Okwuonu G."/>
            <person name="Ongeri F."/>
            <person name="Pham C."/>
            <person name="Simmons D."/>
            <person name="Wilczek-Boney K."/>
            <person name="Hale W."/>
            <person name="Jakkamsetti A."/>
            <person name="Pham P."/>
            <person name="Ruth R."/>
            <person name="San Lucas F."/>
            <person name="Warren J."/>
            <person name="Zhang J."/>
            <person name="Zhao Z."/>
            <person name="Zhou C."/>
            <person name="Zhu D."/>
            <person name="Lee S."/>
            <person name="Bess C."/>
            <person name="Blankenburg K."/>
            <person name="Forbes L."/>
            <person name="Fu Q."/>
            <person name="Gubbala S."/>
            <person name="Hirani K."/>
            <person name="Jayaseelan J.C."/>
            <person name="Lara F."/>
            <person name="Munidasa M."/>
            <person name="Palculict T."/>
            <person name="Patil S."/>
            <person name="Pu L.-L."/>
            <person name="Saada N."/>
            <person name="Tang L."/>
            <person name="Weissenberger G."/>
            <person name="Zhu Y."/>
            <person name="Hemphill L."/>
            <person name="Shang Y."/>
            <person name="Youmans B."/>
            <person name="Ayvaz T."/>
            <person name="Ross M."/>
            <person name="Santibanez J."/>
            <person name="Aqrawi P."/>
            <person name="Gross S."/>
            <person name="Joshi V."/>
            <person name="Fowler G."/>
            <person name="Nazareth L."/>
            <person name="Reid J."/>
            <person name="Worley K."/>
            <person name="Petrosino J."/>
            <person name="Highlander S."/>
            <person name="Gibbs R."/>
        </authorList>
    </citation>
    <scope>NUCLEOTIDE SEQUENCE [LARGE SCALE GENOMIC DNA]</scope>
    <source>
        <strain evidence="2 3">ATCC 23263</strain>
    </source>
</reference>
<sequence length="68" mass="7820">MGIFISASSDGTNGRGRNISSSERFCRSCNNNGDKCGRQIVEWLLFQHKNMNFSLDQFFYVFNEVTFP</sequence>
<protein>
    <submittedName>
        <fullName evidence="2">Uncharacterized protein</fullName>
    </submittedName>
</protein>
<dbReference type="Proteomes" id="UP000004754">
    <property type="component" value="Unassembled WGS sequence"/>
</dbReference>
<feature type="region of interest" description="Disordered" evidence="1">
    <location>
        <begin position="1"/>
        <end position="20"/>
    </location>
</feature>
<feature type="compositionally biased region" description="Polar residues" evidence="1">
    <location>
        <begin position="1"/>
        <end position="12"/>
    </location>
</feature>
<dbReference type="STRING" id="887929.HMP0721_2360"/>
<keyword evidence="3" id="KW-1185">Reference proteome</keyword>
<gene>
    <name evidence="2" type="ORF">HMP0721_2360</name>
</gene>
<proteinExistence type="predicted"/>
<evidence type="ECO:0000313" key="3">
    <source>
        <dbReference type="Proteomes" id="UP000004754"/>
    </source>
</evidence>
<dbReference type="HOGENOM" id="CLU_2790738_0_0_9"/>
<evidence type="ECO:0000256" key="1">
    <source>
        <dbReference type="SAM" id="MobiDB-lite"/>
    </source>
</evidence>
<organism evidence="2 3">
    <name type="scientific">Pseudoramibacter alactolyticus ATCC 23263</name>
    <dbReference type="NCBI Taxonomy" id="887929"/>
    <lineage>
        <taxon>Bacteria</taxon>
        <taxon>Bacillati</taxon>
        <taxon>Bacillota</taxon>
        <taxon>Clostridia</taxon>
        <taxon>Eubacteriales</taxon>
        <taxon>Eubacteriaceae</taxon>
        <taxon>Pseudoramibacter</taxon>
    </lineage>
</organism>
<accession>E6MK24</accession>
<dbReference type="AlphaFoldDB" id="E6MK24"/>
<comment type="caution">
    <text evidence="2">The sequence shown here is derived from an EMBL/GenBank/DDBJ whole genome shotgun (WGS) entry which is preliminary data.</text>
</comment>
<evidence type="ECO:0000313" key="2">
    <source>
        <dbReference type="EMBL" id="EFV00543.1"/>
    </source>
</evidence>
<dbReference type="EMBL" id="AEQN01000033">
    <property type="protein sequence ID" value="EFV00543.1"/>
    <property type="molecule type" value="Genomic_DNA"/>
</dbReference>
<name>E6MK24_9FIRM</name>